<dbReference type="InterPro" id="IPR007310">
    <property type="entry name" value="Aerobactin_biosyn_IucA/IucC_N"/>
</dbReference>
<feature type="domain" description="Aerobactin siderophore biosynthesis IucA/IucC N-terminal" evidence="3">
    <location>
        <begin position="51"/>
        <end position="296"/>
    </location>
</feature>
<gene>
    <name evidence="5" type="ORF">BFG57_14945</name>
</gene>
<dbReference type="GO" id="GO:0019290">
    <property type="term" value="P:siderophore biosynthetic process"/>
    <property type="evidence" value="ECO:0007669"/>
    <property type="project" value="InterPro"/>
</dbReference>
<dbReference type="InterPro" id="IPR037455">
    <property type="entry name" value="LucA/IucC-like"/>
</dbReference>
<sequence>KEGWEGDQEAIDVFKHDLTNSSANLTFAYAHYENKQQNFMFNELTSHSHAYAFTEQSVIEGHPCHPGAKLKKGLSPSENYQYSAEFQNSIHLAFIAIHHSLVSVATLNNDWNKMLFSYEPSLKATFQETLIKHNKQTEDYFILPIHPWQMEKVIPTMYAAELDKFLLIDVPYNNSAYYAGMSFRTLFPKVIEGLKPHYKLTTNVHLTGEVRTLSEQTIHNGPLMSEILTSITKTDLLINERTFIPIVELGGLHFLKESDNEPLRTERSENLACVIRENLYHYIEENEIPIVGSALLSTNTTNESTLLVQLICQYKQTYEIDCLKDAVHSFLQKYVQNIISGVIPLLVKYGIGLEGHLQNTVPVFHQDGTPTKILIRDWEGIRVDKERLSKAGFDLTKFHAKSRILTDSLKSVRNKVFYSVVQNHIGELILQLTKELRDIDEQFLWNIVKKQIDMTFENLQHNGADVQSINEDRNIFFNKEIDYKAVTTMRMLGEAHEYSYVKVSNPLSN</sequence>
<comment type="pathway">
    <text evidence="1">Siderophore biosynthesis.</text>
</comment>
<comment type="similarity">
    <text evidence="2">Belongs to the IucA/IucC family.</text>
</comment>
<dbReference type="RefSeq" id="WP_069717361.1">
    <property type="nucleotide sequence ID" value="NZ_MJEH01000024.1"/>
</dbReference>
<dbReference type="AlphaFoldDB" id="A0A1E5LES3"/>
<dbReference type="Gene3D" id="1.10.510.40">
    <property type="match status" value="1"/>
</dbReference>
<proteinExistence type="inferred from homology"/>
<name>A0A1E5LES3_9BACI</name>
<feature type="domain" description="Aerobactin siderophore biosynthesis IucA/IucC-like C-terminal" evidence="4">
    <location>
        <begin position="329"/>
        <end position="497"/>
    </location>
</feature>
<evidence type="ECO:0000256" key="1">
    <source>
        <dbReference type="ARBA" id="ARBA00004924"/>
    </source>
</evidence>
<comment type="caution">
    <text evidence="5">The sequence shown here is derived from an EMBL/GenBank/DDBJ whole genome shotgun (WGS) entry which is preliminary data.</text>
</comment>
<evidence type="ECO:0000259" key="3">
    <source>
        <dbReference type="Pfam" id="PF04183"/>
    </source>
</evidence>
<dbReference type="Proteomes" id="UP000095209">
    <property type="component" value="Unassembled WGS sequence"/>
</dbReference>
<dbReference type="Pfam" id="PF06276">
    <property type="entry name" value="FhuF"/>
    <property type="match status" value="1"/>
</dbReference>
<protein>
    <submittedName>
        <fullName evidence="5">Adhesin</fullName>
    </submittedName>
</protein>
<keyword evidence="6" id="KW-1185">Reference proteome</keyword>
<organism evidence="5 6">
    <name type="scientific">Bacillus solimangrovi</name>
    <dbReference type="NCBI Taxonomy" id="1305675"/>
    <lineage>
        <taxon>Bacteria</taxon>
        <taxon>Bacillati</taxon>
        <taxon>Bacillota</taxon>
        <taxon>Bacilli</taxon>
        <taxon>Bacillales</taxon>
        <taxon>Bacillaceae</taxon>
        <taxon>Bacillus</taxon>
    </lineage>
</organism>
<feature type="non-terminal residue" evidence="5">
    <location>
        <position position="1"/>
    </location>
</feature>
<reference evidence="5 6" key="1">
    <citation type="submission" date="2016-08" db="EMBL/GenBank/DDBJ databases">
        <title>Genome of Bacillus solimangrovi GH2-4.</title>
        <authorList>
            <person name="Lim S."/>
            <person name="Kim B.-C."/>
        </authorList>
    </citation>
    <scope>NUCLEOTIDE SEQUENCE [LARGE SCALE GENOMIC DNA]</scope>
    <source>
        <strain evidence="5 6">GH2-4</strain>
    </source>
</reference>
<dbReference type="EMBL" id="MJEH01000024">
    <property type="protein sequence ID" value="OEH92578.1"/>
    <property type="molecule type" value="Genomic_DNA"/>
</dbReference>
<dbReference type="GO" id="GO:0016881">
    <property type="term" value="F:acid-amino acid ligase activity"/>
    <property type="evidence" value="ECO:0007669"/>
    <property type="project" value="UniProtKB-ARBA"/>
</dbReference>
<accession>A0A1E5LES3</accession>
<dbReference type="PANTHER" id="PTHR34384">
    <property type="entry name" value="L-2,3-DIAMINOPROPANOATE--CITRATE LIGASE"/>
    <property type="match status" value="1"/>
</dbReference>
<evidence type="ECO:0000313" key="5">
    <source>
        <dbReference type="EMBL" id="OEH92578.1"/>
    </source>
</evidence>
<dbReference type="OrthoDB" id="495728at2"/>
<dbReference type="PANTHER" id="PTHR34384:SF6">
    <property type="entry name" value="STAPHYLOFERRIN B SYNTHASE"/>
    <property type="match status" value="1"/>
</dbReference>
<evidence type="ECO:0000259" key="4">
    <source>
        <dbReference type="Pfam" id="PF06276"/>
    </source>
</evidence>
<evidence type="ECO:0000256" key="2">
    <source>
        <dbReference type="ARBA" id="ARBA00007832"/>
    </source>
</evidence>
<dbReference type="STRING" id="1305675.BFG57_14945"/>
<dbReference type="InterPro" id="IPR022770">
    <property type="entry name" value="IucA/IucC-like_C"/>
</dbReference>
<evidence type="ECO:0000313" key="6">
    <source>
        <dbReference type="Proteomes" id="UP000095209"/>
    </source>
</evidence>
<dbReference type="Pfam" id="PF04183">
    <property type="entry name" value="IucA_IucC"/>
    <property type="match status" value="1"/>
</dbReference>